<keyword evidence="7 8" id="KW-0472">Membrane</keyword>
<comment type="similarity">
    <text evidence="2 8">Belongs to the BioY family.</text>
</comment>
<dbReference type="RefSeq" id="WP_086041625.1">
    <property type="nucleotide sequence ID" value="NZ_CBCRZA010000003.1"/>
</dbReference>
<evidence type="ECO:0000256" key="4">
    <source>
        <dbReference type="ARBA" id="ARBA00022475"/>
    </source>
</evidence>
<dbReference type="PANTHER" id="PTHR34295">
    <property type="entry name" value="BIOTIN TRANSPORTER BIOY"/>
    <property type="match status" value="1"/>
</dbReference>
<dbReference type="Gene3D" id="1.10.1760.20">
    <property type="match status" value="1"/>
</dbReference>
<evidence type="ECO:0000256" key="5">
    <source>
        <dbReference type="ARBA" id="ARBA00022692"/>
    </source>
</evidence>
<evidence type="ECO:0000256" key="8">
    <source>
        <dbReference type="PIRNR" id="PIRNR016661"/>
    </source>
</evidence>
<keyword evidence="6 9" id="KW-1133">Transmembrane helix</keyword>
<keyword evidence="5 9" id="KW-0812">Transmembrane</keyword>
<sequence>MKLKDLVIIAMFAALISAMGIIPPIPVPGLPVPIVIQNLGIMLAGCLLGRKKGTLAVLLFLLLAAIGAPVLSGGRGGFALFFGPTGGYLLSYIIVAYLIGLFTDKMKRFSVWKVFIVNALIGAILCNLIGGAFMAQNLKMDLMKAYTSVLVFLPGDFIKALLAAILAVSLRKNPQVKRSLNI</sequence>
<protein>
    <recommendedName>
        <fullName evidence="8">Biotin transporter</fullName>
    </recommendedName>
</protein>
<evidence type="ECO:0000313" key="11">
    <source>
        <dbReference type="Proteomes" id="UP000194154"/>
    </source>
</evidence>
<evidence type="ECO:0000256" key="6">
    <source>
        <dbReference type="ARBA" id="ARBA00022989"/>
    </source>
</evidence>
<organism evidence="10 11">
    <name type="scientific">Macrococcoides canis</name>
    <dbReference type="NCBI Taxonomy" id="1855823"/>
    <lineage>
        <taxon>Bacteria</taxon>
        <taxon>Bacillati</taxon>
        <taxon>Bacillota</taxon>
        <taxon>Bacilli</taxon>
        <taxon>Bacillales</taxon>
        <taxon>Staphylococcaceae</taxon>
        <taxon>Macrococcoides</taxon>
    </lineage>
</organism>
<keyword evidence="4 8" id="KW-1003">Cell membrane</keyword>
<keyword evidence="11" id="KW-1185">Reference proteome</keyword>
<feature type="transmembrane region" description="Helical" evidence="9">
    <location>
        <begin position="78"/>
        <end position="102"/>
    </location>
</feature>
<proteinExistence type="inferred from homology"/>
<gene>
    <name evidence="10" type="primary">bioY</name>
    <name evidence="10" type="ORF">MCCS_02450</name>
</gene>
<dbReference type="KEGG" id="mcak:MCCS_02450"/>
<dbReference type="Pfam" id="PF02632">
    <property type="entry name" value="BioY"/>
    <property type="match status" value="1"/>
</dbReference>
<evidence type="ECO:0000256" key="2">
    <source>
        <dbReference type="ARBA" id="ARBA00010692"/>
    </source>
</evidence>
<dbReference type="EMBL" id="CP021059">
    <property type="protein sequence ID" value="ARQ05914.1"/>
    <property type="molecule type" value="Genomic_DNA"/>
</dbReference>
<keyword evidence="3 8" id="KW-0813">Transport</keyword>
<feature type="transmembrane region" description="Helical" evidence="9">
    <location>
        <begin position="30"/>
        <end position="48"/>
    </location>
</feature>
<evidence type="ECO:0000256" key="7">
    <source>
        <dbReference type="ARBA" id="ARBA00023136"/>
    </source>
</evidence>
<accession>A0A1W7A8T5</accession>
<dbReference type="InterPro" id="IPR003784">
    <property type="entry name" value="BioY"/>
</dbReference>
<dbReference type="PANTHER" id="PTHR34295:SF4">
    <property type="entry name" value="BIOTIN TRANSPORTER BIOY-RELATED"/>
    <property type="match status" value="1"/>
</dbReference>
<dbReference type="GO" id="GO:0015225">
    <property type="term" value="F:biotin transmembrane transporter activity"/>
    <property type="evidence" value="ECO:0007669"/>
    <property type="project" value="UniProtKB-UniRule"/>
</dbReference>
<dbReference type="OrthoDB" id="9803495at2"/>
<feature type="transmembrane region" description="Helical" evidence="9">
    <location>
        <begin position="146"/>
        <end position="170"/>
    </location>
</feature>
<dbReference type="GO" id="GO:0005886">
    <property type="term" value="C:plasma membrane"/>
    <property type="evidence" value="ECO:0007669"/>
    <property type="project" value="UniProtKB-SubCell"/>
</dbReference>
<evidence type="ECO:0000256" key="9">
    <source>
        <dbReference type="SAM" id="Phobius"/>
    </source>
</evidence>
<reference evidence="10 11" key="1">
    <citation type="journal article" date="2017" name="Int. J. Syst. Evol. Microbiol.">
        <title>Macrococcus canis sp. nov., a skin bacterium associated with infections in dogs.</title>
        <authorList>
            <person name="Gobeli Brawand S."/>
            <person name="Cotting K."/>
            <person name="Gomez-Sanz E."/>
            <person name="Collaud A."/>
            <person name="Thomann A."/>
            <person name="Brodard I."/>
            <person name="Rodriguez-Campos S."/>
            <person name="Strauss C."/>
            <person name="Perreten V."/>
        </authorList>
    </citation>
    <scope>NUCLEOTIDE SEQUENCE [LARGE SCALE GENOMIC DNA]</scope>
    <source>
        <strain evidence="10 11">KM45013</strain>
    </source>
</reference>
<evidence type="ECO:0000256" key="1">
    <source>
        <dbReference type="ARBA" id="ARBA00004651"/>
    </source>
</evidence>
<evidence type="ECO:0000256" key="3">
    <source>
        <dbReference type="ARBA" id="ARBA00022448"/>
    </source>
</evidence>
<name>A0A1W7A8T5_9STAP</name>
<dbReference type="Proteomes" id="UP000194154">
    <property type="component" value="Chromosome"/>
</dbReference>
<dbReference type="GeneID" id="35294398"/>
<feature type="transmembrane region" description="Helical" evidence="9">
    <location>
        <begin position="55"/>
        <end position="72"/>
    </location>
</feature>
<feature type="transmembrane region" description="Helical" evidence="9">
    <location>
        <begin position="114"/>
        <end position="134"/>
    </location>
</feature>
<dbReference type="PIRSF" id="PIRSF016661">
    <property type="entry name" value="BioY"/>
    <property type="match status" value="1"/>
</dbReference>
<dbReference type="STRING" id="1855823.MCCS_02450"/>
<evidence type="ECO:0000313" key="10">
    <source>
        <dbReference type="EMBL" id="ARQ05914.1"/>
    </source>
</evidence>
<comment type="subcellular location">
    <subcellularLocation>
        <location evidence="1 8">Cell membrane</location>
        <topology evidence="1 8">Multi-pass membrane protein</topology>
    </subcellularLocation>
</comment>
<dbReference type="AlphaFoldDB" id="A0A1W7A8T5"/>